<gene>
    <name evidence="1" type="ORF">RPERSI_LOCUS25783</name>
</gene>
<dbReference type="Proteomes" id="UP000789920">
    <property type="component" value="Unassembled WGS sequence"/>
</dbReference>
<feature type="non-terminal residue" evidence="1">
    <location>
        <position position="1"/>
    </location>
</feature>
<accession>A0ACA9S266</accession>
<name>A0ACA9S266_9GLOM</name>
<dbReference type="EMBL" id="CAJVQC010086138">
    <property type="protein sequence ID" value="CAG8822361.1"/>
    <property type="molecule type" value="Genomic_DNA"/>
</dbReference>
<organism evidence="1 2">
    <name type="scientific">Racocetra persica</name>
    <dbReference type="NCBI Taxonomy" id="160502"/>
    <lineage>
        <taxon>Eukaryota</taxon>
        <taxon>Fungi</taxon>
        <taxon>Fungi incertae sedis</taxon>
        <taxon>Mucoromycota</taxon>
        <taxon>Glomeromycotina</taxon>
        <taxon>Glomeromycetes</taxon>
        <taxon>Diversisporales</taxon>
        <taxon>Gigasporaceae</taxon>
        <taxon>Racocetra</taxon>
    </lineage>
</organism>
<proteinExistence type="predicted"/>
<comment type="caution">
    <text evidence="1">The sequence shown here is derived from an EMBL/GenBank/DDBJ whole genome shotgun (WGS) entry which is preliminary data.</text>
</comment>
<evidence type="ECO:0000313" key="1">
    <source>
        <dbReference type="EMBL" id="CAG8822361.1"/>
    </source>
</evidence>
<protein>
    <submittedName>
        <fullName evidence="1">27275_t:CDS:1</fullName>
    </submittedName>
</protein>
<evidence type="ECO:0000313" key="2">
    <source>
        <dbReference type="Proteomes" id="UP000789920"/>
    </source>
</evidence>
<reference evidence="1" key="1">
    <citation type="submission" date="2021-06" db="EMBL/GenBank/DDBJ databases">
        <authorList>
            <person name="Kallberg Y."/>
            <person name="Tangrot J."/>
            <person name="Rosling A."/>
        </authorList>
    </citation>
    <scope>NUCLEOTIDE SEQUENCE</scope>
    <source>
        <strain evidence="1">MA461A</strain>
    </source>
</reference>
<sequence length="56" mass="6618">FRIGYTFALNPFENKTNLRAYLTVNFCEPVSRLDTHICQLETFVNLMVIPAQFYRT</sequence>
<keyword evidence="2" id="KW-1185">Reference proteome</keyword>